<organism evidence="2 3">
    <name type="scientific">Scytalidium lignicola</name>
    <name type="common">Hyphomycete</name>
    <dbReference type="NCBI Taxonomy" id="5539"/>
    <lineage>
        <taxon>Eukaryota</taxon>
        <taxon>Fungi</taxon>
        <taxon>Dikarya</taxon>
        <taxon>Ascomycota</taxon>
        <taxon>Pezizomycotina</taxon>
        <taxon>Leotiomycetes</taxon>
        <taxon>Leotiomycetes incertae sedis</taxon>
        <taxon>Scytalidium</taxon>
    </lineage>
</organism>
<feature type="non-terminal residue" evidence="2">
    <location>
        <position position="126"/>
    </location>
</feature>
<evidence type="ECO:0000313" key="2">
    <source>
        <dbReference type="EMBL" id="RFU29703.1"/>
    </source>
</evidence>
<proteinExistence type="predicted"/>
<evidence type="ECO:0000313" key="3">
    <source>
        <dbReference type="Proteomes" id="UP000258309"/>
    </source>
</evidence>
<feature type="non-terminal residue" evidence="2">
    <location>
        <position position="1"/>
    </location>
</feature>
<feature type="chain" id="PRO_5017777080" evidence="1">
    <location>
        <begin position="22"/>
        <end position="126"/>
    </location>
</feature>
<protein>
    <submittedName>
        <fullName evidence="2">Uncharacterized protein</fullName>
    </submittedName>
</protein>
<evidence type="ECO:0000256" key="1">
    <source>
        <dbReference type="SAM" id="SignalP"/>
    </source>
</evidence>
<comment type="caution">
    <text evidence="2">The sequence shown here is derived from an EMBL/GenBank/DDBJ whole genome shotgun (WGS) entry which is preliminary data.</text>
</comment>
<feature type="signal peptide" evidence="1">
    <location>
        <begin position="1"/>
        <end position="21"/>
    </location>
</feature>
<sequence length="126" mass="13251">MAYITLKSLLLGLALTRYAIAQVPIQATVLAYANNATCSGRALTGGSVLTTNSCMDFQGFFEGFDETYNILSYYSGEDCPSGQTAQLQITSDSVCADVTSTYTITKTGQCFSIPFPGAGGAIIQSV</sequence>
<dbReference type="EMBL" id="NCSJ02000120">
    <property type="protein sequence ID" value="RFU29703.1"/>
    <property type="molecule type" value="Genomic_DNA"/>
</dbReference>
<dbReference type="Proteomes" id="UP000258309">
    <property type="component" value="Unassembled WGS sequence"/>
</dbReference>
<dbReference type="AlphaFoldDB" id="A0A3E2H996"/>
<reference evidence="2 3" key="1">
    <citation type="submission" date="2018-05" db="EMBL/GenBank/DDBJ databases">
        <title>Draft genome sequence of Scytalidium lignicola DSM 105466, a ubiquitous saprotrophic fungus.</title>
        <authorList>
            <person name="Buettner E."/>
            <person name="Gebauer A.M."/>
            <person name="Hofrichter M."/>
            <person name="Liers C."/>
            <person name="Kellner H."/>
        </authorList>
    </citation>
    <scope>NUCLEOTIDE SEQUENCE [LARGE SCALE GENOMIC DNA]</scope>
    <source>
        <strain evidence="2 3">DSM 105466</strain>
    </source>
</reference>
<keyword evidence="3" id="KW-1185">Reference proteome</keyword>
<keyword evidence="1" id="KW-0732">Signal</keyword>
<name>A0A3E2H996_SCYLI</name>
<gene>
    <name evidence="2" type="ORF">B7463_g6639</name>
</gene>
<accession>A0A3E2H996</accession>